<keyword evidence="2" id="KW-0804">Transcription</keyword>
<dbReference type="SMART" id="SM00398">
    <property type="entry name" value="HMG"/>
    <property type="match status" value="1"/>
</dbReference>
<feature type="region of interest" description="Disordered" evidence="4">
    <location>
        <begin position="76"/>
        <end position="103"/>
    </location>
</feature>
<comment type="caution">
    <text evidence="6">The sequence shown here is derived from an EMBL/GenBank/DDBJ whole genome shotgun (WGS) entry which is preliminary data.</text>
</comment>
<protein>
    <submittedName>
        <fullName evidence="6">Mating-type M-specific polypeptide Mc</fullName>
    </submittedName>
</protein>
<reference evidence="6 7" key="1">
    <citation type="submission" date="2024-01" db="EMBL/GenBank/DDBJ databases">
        <title>Complete genome of Cladobotryum mycophilum ATHUM6906.</title>
        <authorList>
            <person name="Christinaki A.C."/>
            <person name="Myridakis A.I."/>
            <person name="Kouvelis V.N."/>
        </authorList>
    </citation>
    <scope>NUCLEOTIDE SEQUENCE [LARGE SCALE GENOMIC DNA]</scope>
    <source>
        <strain evidence="6 7">ATHUM6906</strain>
    </source>
</reference>
<evidence type="ECO:0000313" key="6">
    <source>
        <dbReference type="EMBL" id="KAK5998932.1"/>
    </source>
</evidence>
<dbReference type="InterPro" id="IPR009071">
    <property type="entry name" value="HMG_box_dom"/>
</dbReference>
<evidence type="ECO:0000256" key="2">
    <source>
        <dbReference type="ARBA" id="ARBA00023163"/>
    </source>
</evidence>
<keyword evidence="3" id="KW-0539">Nucleus</keyword>
<evidence type="ECO:0000256" key="1">
    <source>
        <dbReference type="ARBA" id="ARBA00023125"/>
    </source>
</evidence>
<dbReference type="Proteomes" id="UP001338125">
    <property type="component" value="Unassembled WGS sequence"/>
</dbReference>
<dbReference type="InterPro" id="IPR036910">
    <property type="entry name" value="HMG_box_dom_sf"/>
</dbReference>
<dbReference type="SUPFAM" id="SSF47095">
    <property type="entry name" value="HMG-box"/>
    <property type="match status" value="1"/>
</dbReference>
<keyword evidence="1 3" id="KW-0238">DNA-binding</keyword>
<gene>
    <name evidence="6" type="ORF">PT974_01316</name>
</gene>
<evidence type="ECO:0000256" key="4">
    <source>
        <dbReference type="SAM" id="MobiDB-lite"/>
    </source>
</evidence>
<feature type="DNA-binding region" description="HMG box" evidence="3">
    <location>
        <begin position="102"/>
        <end position="170"/>
    </location>
</feature>
<keyword evidence="7" id="KW-1185">Reference proteome</keyword>
<dbReference type="Pfam" id="PF00505">
    <property type="entry name" value="HMG_box"/>
    <property type="match status" value="1"/>
</dbReference>
<feature type="domain" description="HMG box" evidence="5">
    <location>
        <begin position="102"/>
        <end position="170"/>
    </location>
</feature>
<dbReference type="Gene3D" id="1.10.30.10">
    <property type="entry name" value="High mobility group box domain"/>
    <property type="match status" value="1"/>
</dbReference>
<proteinExistence type="predicted"/>
<dbReference type="PANTHER" id="PTHR10270">
    <property type="entry name" value="SOX TRANSCRIPTION FACTOR"/>
    <property type="match status" value="1"/>
</dbReference>
<organism evidence="6 7">
    <name type="scientific">Cladobotryum mycophilum</name>
    <dbReference type="NCBI Taxonomy" id="491253"/>
    <lineage>
        <taxon>Eukaryota</taxon>
        <taxon>Fungi</taxon>
        <taxon>Dikarya</taxon>
        <taxon>Ascomycota</taxon>
        <taxon>Pezizomycotina</taxon>
        <taxon>Sordariomycetes</taxon>
        <taxon>Hypocreomycetidae</taxon>
        <taxon>Hypocreales</taxon>
        <taxon>Hypocreaceae</taxon>
        <taxon>Cladobotryum</taxon>
    </lineage>
</organism>
<dbReference type="PROSITE" id="PS50118">
    <property type="entry name" value="HMG_BOX_2"/>
    <property type="match status" value="1"/>
</dbReference>
<dbReference type="EMBL" id="JAVFKD010000001">
    <property type="protein sequence ID" value="KAK5998932.1"/>
    <property type="molecule type" value="Genomic_DNA"/>
</dbReference>
<evidence type="ECO:0000259" key="5">
    <source>
        <dbReference type="PROSITE" id="PS50118"/>
    </source>
</evidence>
<dbReference type="InterPro" id="IPR050140">
    <property type="entry name" value="SRY-related_HMG-box_TF-like"/>
</dbReference>
<accession>A0ABR0T3M1</accession>
<dbReference type="CDD" id="cd01389">
    <property type="entry name" value="HMG-box_ROX1-like"/>
    <property type="match status" value="1"/>
</dbReference>
<evidence type="ECO:0000313" key="7">
    <source>
        <dbReference type="Proteomes" id="UP001338125"/>
    </source>
</evidence>
<dbReference type="PANTHER" id="PTHR10270:SF161">
    <property type="entry name" value="SEX-DETERMINING REGION Y PROTEIN"/>
    <property type="match status" value="1"/>
</dbReference>
<evidence type="ECO:0000256" key="3">
    <source>
        <dbReference type="PROSITE-ProRule" id="PRU00267"/>
    </source>
</evidence>
<name>A0ABR0T3M1_9HYPO</name>
<sequence>MARDTPPDIPMTFVRSEDQKDVHVFVPESFSLKLVQTIANNFSRRIQQPVKVFHDTYRQKFRLCPLPEGSTVDVSTYDLSEPKPPQGVFTDWNSEDESSKRAPRPRNRWILYRQHHSKALREEYPGITASELSKVISAMWKNEDETGKQFWLEMEEVEERRHKGLYPGYKYTTKKSAKKSKDEAATEAD</sequence>